<reference evidence="1" key="1">
    <citation type="submission" date="2021-02" db="EMBL/GenBank/DDBJ databases">
        <authorList>
            <person name="Nowell W R."/>
        </authorList>
    </citation>
    <scope>NUCLEOTIDE SEQUENCE</scope>
</reference>
<comment type="caution">
    <text evidence="1">The sequence shown here is derived from an EMBL/GenBank/DDBJ whole genome shotgun (WGS) entry which is preliminary data.</text>
</comment>
<name>A0A8S3JJD4_9BILA</name>
<organism evidence="1 2">
    <name type="scientific">Rotaria magnacalcarata</name>
    <dbReference type="NCBI Taxonomy" id="392030"/>
    <lineage>
        <taxon>Eukaryota</taxon>
        <taxon>Metazoa</taxon>
        <taxon>Spiralia</taxon>
        <taxon>Gnathifera</taxon>
        <taxon>Rotifera</taxon>
        <taxon>Eurotatoria</taxon>
        <taxon>Bdelloidea</taxon>
        <taxon>Philodinida</taxon>
        <taxon>Philodinidae</taxon>
        <taxon>Rotaria</taxon>
    </lineage>
</organism>
<evidence type="ECO:0000313" key="1">
    <source>
        <dbReference type="EMBL" id="CAF5217280.1"/>
    </source>
</evidence>
<accession>A0A8S3JJD4</accession>
<feature type="non-terminal residue" evidence="1">
    <location>
        <position position="1"/>
    </location>
</feature>
<sequence length="117" mass="13339">LDEGIHDHNRNGALQEHLKKIPSLMQQLTGDRENLKTKNQLLLQFVHGLSYDLNDCQSGQKKYKLLKAHSKQQQLLLNQLESHVRFYESVFKEKGFFPTIEYASGSTVASAPDVIDS</sequence>
<dbReference type="Proteomes" id="UP000681720">
    <property type="component" value="Unassembled WGS sequence"/>
</dbReference>
<protein>
    <submittedName>
        <fullName evidence="1">Uncharacterized protein</fullName>
    </submittedName>
</protein>
<evidence type="ECO:0000313" key="2">
    <source>
        <dbReference type="Proteomes" id="UP000681720"/>
    </source>
</evidence>
<dbReference type="AlphaFoldDB" id="A0A8S3JJD4"/>
<gene>
    <name evidence="1" type="ORF">GIL414_LOCUS82344</name>
</gene>
<dbReference type="EMBL" id="CAJOBJ010359857">
    <property type="protein sequence ID" value="CAF5217280.1"/>
    <property type="molecule type" value="Genomic_DNA"/>
</dbReference>
<feature type="non-terminal residue" evidence="1">
    <location>
        <position position="117"/>
    </location>
</feature>
<proteinExistence type="predicted"/>